<evidence type="ECO:0000313" key="1">
    <source>
        <dbReference type="EMBL" id="KAK4278285.1"/>
    </source>
</evidence>
<dbReference type="Proteomes" id="UP001293593">
    <property type="component" value="Unassembled WGS sequence"/>
</dbReference>
<name>A0AAE1TBU5_9FABA</name>
<proteinExistence type="predicted"/>
<keyword evidence="2" id="KW-1185">Reference proteome</keyword>
<dbReference type="AlphaFoldDB" id="A0AAE1TBU5"/>
<accession>A0AAE1TBU5</accession>
<sequence>MAAGPENSSKTFKEPWFLVLLRINFSLAGPDSEDLWRLLSLRFRSLLDLTLPTNSMYPPIHQVSTDLSFMPVSEAIEDEPSPTWN</sequence>
<evidence type="ECO:0000313" key="2">
    <source>
        <dbReference type="Proteomes" id="UP001293593"/>
    </source>
</evidence>
<organism evidence="1 2">
    <name type="scientific">Acacia crassicarpa</name>
    <name type="common">northern wattle</name>
    <dbReference type="NCBI Taxonomy" id="499986"/>
    <lineage>
        <taxon>Eukaryota</taxon>
        <taxon>Viridiplantae</taxon>
        <taxon>Streptophyta</taxon>
        <taxon>Embryophyta</taxon>
        <taxon>Tracheophyta</taxon>
        <taxon>Spermatophyta</taxon>
        <taxon>Magnoliopsida</taxon>
        <taxon>eudicotyledons</taxon>
        <taxon>Gunneridae</taxon>
        <taxon>Pentapetalae</taxon>
        <taxon>rosids</taxon>
        <taxon>fabids</taxon>
        <taxon>Fabales</taxon>
        <taxon>Fabaceae</taxon>
        <taxon>Caesalpinioideae</taxon>
        <taxon>mimosoid clade</taxon>
        <taxon>Acacieae</taxon>
        <taxon>Acacia</taxon>
    </lineage>
</organism>
<gene>
    <name evidence="1" type="ORF">QN277_016150</name>
</gene>
<dbReference type="EMBL" id="JAWXYG010000003">
    <property type="protein sequence ID" value="KAK4278285.1"/>
    <property type="molecule type" value="Genomic_DNA"/>
</dbReference>
<reference evidence="1" key="1">
    <citation type="submission" date="2023-10" db="EMBL/GenBank/DDBJ databases">
        <title>Chromosome-level genome of the transformable northern wattle, Acacia crassicarpa.</title>
        <authorList>
            <person name="Massaro I."/>
            <person name="Sinha N.R."/>
            <person name="Poethig S."/>
            <person name="Leichty A.R."/>
        </authorList>
    </citation>
    <scope>NUCLEOTIDE SEQUENCE</scope>
    <source>
        <strain evidence="1">Acra3RX</strain>
        <tissue evidence="1">Leaf</tissue>
    </source>
</reference>
<protein>
    <submittedName>
        <fullName evidence="1">Uncharacterized protein</fullName>
    </submittedName>
</protein>
<comment type="caution">
    <text evidence="1">The sequence shown here is derived from an EMBL/GenBank/DDBJ whole genome shotgun (WGS) entry which is preliminary data.</text>
</comment>